<dbReference type="Proteomes" id="UP001149813">
    <property type="component" value="Unassembled WGS sequence"/>
</dbReference>
<evidence type="ECO:0000313" key="1">
    <source>
        <dbReference type="EMBL" id="KAJ1724572.1"/>
    </source>
</evidence>
<protein>
    <submittedName>
        <fullName evidence="1">Uncharacterized protein</fullName>
    </submittedName>
</protein>
<evidence type="ECO:0000313" key="2">
    <source>
        <dbReference type="Proteomes" id="UP001149813"/>
    </source>
</evidence>
<comment type="caution">
    <text evidence="1">The sequence shown here is derived from an EMBL/GenBank/DDBJ whole genome shotgun (WGS) entry which is preliminary data.</text>
</comment>
<dbReference type="EMBL" id="JANBOJ010000027">
    <property type="protein sequence ID" value="KAJ1724572.1"/>
    <property type="molecule type" value="Genomic_DNA"/>
</dbReference>
<keyword evidence="2" id="KW-1185">Reference proteome</keyword>
<dbReference type="AlphaFoldDB" id="A0A9W8CV69"/>
<gene>
    <name evidence="1" type="ORF">LPJ53_001162</name>
</gene>
<proteinExistence type="predicted"/>
<dbReference type="OrthoDB" id="5595534at2759"/>
<organism evidence="1 2">
    <name type="scientific">Coemansia erecta</name>
    <dbReference type="NCBI Taxonomy" id="147472"/>
    <lineage>
        <taxon>Eukaryota</taxon>
        <taxon>Fungi</taxon>
        <taxon>Fungi incertae sedis</taxon>
        <taxon>Zoopagomycota</taxon>
        <taxon>Kickxellomycotina</taxon>
        <taxon>Kickxellomycetes</taxon>
        <taxon>Kickxellales</taxon>
        <taxon>Kickxellaceae</taxon>
        <taxon>Coemansia</taxon>
    </lineage>
</organism>
<sequence length="301" mass="30764">MLASPAIADAHLPICALRRLVVAIPAVAHSRHASVLAHHTVHANTRLPRLSSLTAQQTTPVHHGYPLHMPHNTPSFIDPLQYILKDVIKPPVAPLNIQTRPAARDRASQSAARRSAGKSAFKALKWQQAAAVLGGGGVASDTGSRSGAGRTIELDVTPDQLRSLLMMRMNSKPAASPGSPAASAHSASLLCRHSVRNSAGPSSAAAKVAAAAGGKSEACSAGMEPHPCHHASTCAVDFTWSHEAPENPRAGPGSNTLASAAAAATALMGISALLGLESSGIAGFSGISSTDVSNILCCSQL</sequence>
<reference evidence="1" key="1">
    <citation type="submission" date="2022-07" db="EMBL/GenBank/DDBJ databases">
        <title>Phylogenomic reconstructions and comparative analyses of Kickxellomycotina fungi.</title>
        <authorList>
            <person name="Reynolds N.K."/>
            <person name="Stajich J.E."/>
            <person name="Barry K."/>
            <person name="Grigoriev I.V."/>
            <person name="Crous P."/>
            <person name="Smith M.E."/>
        </authorList>
    </citation>
    <scope>NUCLEOTIDE SEQUENCE</scope>
    <source>
        <strain evidence="1">NBRC 32514</strain>
    </source>
</reference>
<accession>A0A9W8CV69</accession>
<name>A0A9W8CV69_9FUNG</name>